<dbReference type="Pfam" id="PF07589">
    <property type="entry name" value="PEP-CTERM"/>
    <property type="match status" value="1"/>
</dbReference>
<dbReference type="Proteomes" id="UP001221189">
    <property type="component" value="Unassembled WGS sequence"/>
</dbReference>
<feature type="domain" description="Ice-binding protein C-terminal" evidence="2">
    <location>
        <begin position="213"/>
        <end position="237"/>
    </location>
</feature>
<accession>A0ABT5KAX4</accession>
<protein>
    <submittedName>
        <fullName evidence="3">PEP-CTERM sorting domain-containing protein</fullName>
    </submittedName>
</protein>
<dbReference type="InterPro" id="IPR013424">
    <property type="entry name" value="Ice-binding_C"/>
</dbReference>
<proteinExistence type="predicted"/>
<reference evidence="3 4" key="1">
    <citation type="submission" date="2022-10" db="EMBL/GenBank/DDBJ databases">
        <title>Paucibacter sp. hw1 Genome sequencing.</title>
        <authorList>
            <person name="Park S."/>
        </authorList>
    </citation>
    <scope>NUCLEOTIDE SEQUENCE [LARGE SCALE GENOMIC DNA]</scope>
    <source>
        <strain evidence="4">hw1</strain>
    </source>
</reference>
<evidence type="ECO:0000256" key="1">
    <source>
        <dbReference type="SAM" id="SignalP"/>
    </source>
</evidence>
<keyword evidence="1" id="KW-0732">Signal</keyword>
<dbReference type="EMBL" id="JAQQXT010000002">
    <property type="protein sequence ID" value="MDC8770579.1"/>
    <property type="molecule type" value="Genomic_DNA"/>
</dbReference>
<dbReference type="NCBIfam" id="TIGR02595">
    <property type="entry name" value="PEP_CTERM"/>
    <property type="match status" value="1"/>
</dbReference>
<sequence length="238" mass="24635">MSTSQIFNAFKKTGLTVALAASAFTGVAHAGAVSTSFDPLFGIALPNLGYAGTFDFMVPDSCLGSMSGVHEEILPCSGSLTGLASLTLYDINNPAINKVTVPGIVLDIVGLNVKDGIVVGWSTDPSDDLKADFAGLAAANGPSSYVNSFKFSYKSGVPLLNCLKCNGGTSNIRGEHDNFIQKSIVSNDGGVTHIVTMTLDGGSPSSINNVITQVPEPSSLMLSLAGLLGLGFMVRRKR</sequence>
<organism evidence="3 4">
    <name type="scientific">Roseateles albus</name>
    <dbReference type="NCBI Taxonomy" id="2987525"/>
    <lineage>
        <taxon>Bacteria</taxon>
        <taxon>Pseudomonadati</taxon>
        <taxon>Pseudomonadota</taxon>
        <taxon>Betaproteobacteria</taxon>
        <taxon>Burkholderiales</taxon>
        <taxon>Sphaerotilaceae</taxon>
        <taxon>Roseateles</taxon>
    </lineage>
</organism>
<keyword evidence="4" id="KW-1185">Reference proteome</keyword>
<evidence type="ECO:0000313" key="4">
    <source>
        <dbReference type="Proteomes" id="UP001221189"/>
    </source>
</evidence>
<gene>
    <name evidence="3" type="ORF">PRZ03_03260</name>
</gene>
<feature type="signal peptide" evidence="1">
    <location>
        <begin position="1"/>
        <end position="30"/>
    </location>
</feature>
<feature type="chain" id="PRO_5046980523" evidence="1">
    <location>
        <begin position="31"/>
        <end position="238"/>
    </location>
</feature>
<name>A0ABT5KAX4_9BURK</name>
<dbReference type="RefSeq" id="WP_273599012.1">
    <property type="nucleotide sequence ID" value="NZ_JAQQXT010000002.1"/>
</dbReference>
<comment type="caution">
    <text evidence="3">The sequence shown here is derived from an EMBL/GenBank/DDBJ whole genome shotgun (WGS) entry which is preliminary data.</text>
</comment>
<evidence type="ECO:0000259" key="2">
    <source>
        <dbReference type="Pfam" id="PF07589"/>
    </source>
</evidence>
<evidence type="ECO:0000313" key="3">
    <source>
        <dbReference type="EMBL" id="MDC8770579.1"/>
    </source>
</evidence>